<dbReference type="InterPro" id="IPR050396">
    <property type="entry name" value="Glycosyltr_51/Transpeptidase"/>
</dbReference>
<feature type="region of interest" description="Disordered" evidence="17">
    <location>
        <begin position="692"/>
        <end position="789"/>
    </location>
</feature>
<dbReference type="GO" id="GO:0008955">
    <property type="term" value="F:peptidoglycan glycosyltransferase activity"/>
    <property type="evidence" value="ECO:0007669"/>
    <property type="project" value="UniProtKB-EC"/>
</dbReference>
<evidence type="ECO:0000313" key="22">
    <source>
        <dbReference type="Proteomes" id="UP000267249"/>
    </source>
</evidence>
<dbReference type="AlphaFoldDB" id="A0AAQ3MCU5"/>
<evidence type="ECO:0000256" key="8">
    <source>
        <dbReference type="ARBA" id="ARBA00022801"/>
    </source>
</evidence>
<keyword evidence="13" id="KW-0511">Multifunctional enzyme</keyword>
<feature type="compositionally biased region" description="Basic residues" evidence="17">
    <location>
        <begin position="37"/>
        <end position="58"/>
    </location>
</feature>
<sequence>MAKSSAVDQTSDRPATSPSFLGRLAFWKARPETNTTRTRKSRAERRQAHRAKRAAHPPGRRRWLRAIVAVAIGAATVAGAEVGRRRLIQQLPNPREVYSFTRPGTITILSADDVVLQKIGPATRDKVPFDQIPLQLRQAFLAAEDQRFYEHSGLDLVGIARASVTNLLSGEVQEGASTITQQLARIVFLSQERSIQRKFNEALMAQKLEQELTKDQILEQYLNLVYLGAGAYGVADAAWVYFSKPVKDLSLGEMATLAGLPPAPTAYSPLVSLKIAQERRNIVLSRMQEVGFITPAEAEAARREPLALKPASPKYAQSIAPYFTNYVRQELPRFVSPDVLEYGGLTLKTTLNYRWQKAADQAIQDSTYGSLQGALVSIDPRSGAIRAMVGGVDFDRSQFNRATQAYRQPGSTFKMFVYAAAIASGMSPSQIYVDAPLNLGGYKPQNFSRSFSGAISLTQALTNSVNIVAIKVLRDVGIDNVIRVARQMGIRADLARYYPLALGASDVTLLEITSAYGTLANRGQYLTPHPIAEIIDHRGRRLYQDKQIEPVQALDPGSAALVTSMLERVVTSGTGAAAYLPDRPVAGKTGTTEQARDLWFIGYIPQLVTGVWLGYDNFAPTGSGSSAAAVAWYRFMAQAIKDLPPEKFPPLPKPEQRKPLFKAQFTSGRDLGGIDRGPGRYDYGAGIELADSPSFAGSLPPAPSGGSTPNRPSPDYEADFGQEPAVEEPRYYEPPSSSGSEPVDQAPAPAGPEPEPEAPVEPQAPAPPSLEPTAPPPPVEPTAPLPQAP</sequence>
<dbReference type="SUPFAM" id="SSF53955">
    <property type="entry name" value="Lysozyme-like"/>
    <property type="match status" value="1"/>
</dbReference>
<feature type="transmembrane region" description="Helical" evidence="18">
    <location>
        <begin position="63"/>
        <end position="80"/>
    </location>
</feature>
<keyword evidence="7 18" id="KW-0812">Transmembrane</keyword>
<dbReference type="GO" id="GO:0016020">
    <property type="term" value="C:membrane"/>
    <property type="evidence" value="ECO:0007669"/>
    <property type="project" value="UniProtKB-SubCell"/>
</dbReference>
<feature type="compositionally biased region" description="Low complexity" evidence="17">
    <location>
        <begin position="733"/>
        <end position="748"/>
    </location>
</feature>
<comment type="pathway">
    <text evidence="2">Cell wall biogenesis; peptidoglycan biosynthesis.</text>
</comment>
<dbReference type="GO" id="GO:0009002">
    <property type="term" value="F:serine-type D-Ala-D-Ala carboxypeptidase activity"/>
    <property type="evidence" value="ECO:0007669"/>
    <property type="project" value="UniProtKB-EC"/>
</dbReference>
<dbReference type="GO" id="GO:0071555">
    <property type="term" value="P:cell wall organization"/>
    <property type="evidence" value="ECO:0007669"/>
    <property type="project" value="UniProtKB-KW"/>
</dbReference>
<name>A0AAQ3MCU5_SYNEL</name>
<evidence type="ECO:0000256" key="12">
    <source>
        <dbReference type="ARBA" id="ARBA00023136"/>
    </source>
</evidence>
<dbReference type="Proteomes" id="UP000267249">
    <property type="component" value="Chromosome"/>
</dbReference>
<gene>
    <name evidence="21" type="ORF">DOP62_12635</name>
</gene>
<dbReference type="GO" id="GO:0008360">
    <property type="term" value="P:regulation of cell shape"/>
    <property type="evidence" value="ECO:0007669"/>
    <property type="project" value="UniProtKB-KW"/>
</dbReference>
<dbReference type="RefSeq" id="WP_261789870.1">
    <property type="nucleotide sequence ID" value="NZ_CP030139.2"/>
</dbReference>
<evidence type="ECO:0000259" key="20">
    <source>
        <dbReference type="Pfam" id="PF00912"/>
    </source>
</evidence>
<dbReference type="InterPro" id="IPR036950">
    <property type="entry name" value="PBP_transglycosylase"/>
</dbReference>
<keyword evidence="4" id="KW-0645">Protease</keyword>
<keyword evidence="3" id="KW-0121">Carboxypeptidase</keyword>
<evidence type="ECO:0000256" key="14">
    <source>
        <dbReference type="ARBA" id="ARBA00023316"/>
    </source>
</evidence>
<keyword evidence="5" id="KW-0328">Glycosyltransferase</keyword>
<dbReference type="InterPro" id="IPR001460">
    <property type="entry name" value="PCN-bd_Tpept"/>
</dbReference>
<evidence type="ECO:0000259" key="19">
    <source>
        <dbReference type="Pfam" id="PF00905"/>
    </source>
</evidence>
<comment type="catalytic activity">
    <reaction evidence="15">
        <text>Preferential cleavage: (Ac)2-L-Lys-D-Ala-|-D-Ala. Also transpeptidation of peptidyl-alanyl moieties that are N-acyl substituents of D-alanine.</text>
        <dbReference type="EC" id="3.4.16.4"/>
    </reaction>
</comment>
<keyword evidence="11 18" id="KW-1133">Transmembrane helix</keyword>
<dbReference type="InterPro" id="IPR012338">
    <property type="entry name" value="Beta-lactam/transpept-like"/>
</dbReference>
<keyword evidence="6" id="KW-0808">Transferase</keyword>
<evidence type="ECO:0000256" key="16">
    <source>
        <dbReference type="ARBA" id="ARBA00049902"/>
    </source>
</evidence>
<keyword evidence="9" id="KW-0133">Cell shape</keyword>
<evidence type="ECO:0000256" key="17">
    <source>
        <dbReference type="SAM" id="MobiDB-lite"/>
    </source>
</evidence>
<dbReference type="GO" id="GO:0009252">
    <property type="term" value="P:peptidoglycan biosynthetic process"/>
    <property type="evidence" value="ECO:0007669"/>
    <property type="project" value="UniProtKB-KW"/>
</dbReference>
<keyword evidence="8" id="KW-0378">Hydrolase</keyword>
<organism evidence="21 22">
    <name type="scientific">Synechococcus elongatus PCC 11801</name>
    <dbReference type="NCBI Taxonomy" id="2219813"/>
    <lineage>
        <taxon>Bacteria</taxon>
        <taxon>Bacillati</taxon>
        <taxon>Cyanobacteriota</taxon>
        <taxon>Cyanophyceae</taxon>
        <taxon>Synechococcales</taxon>
        <taxon>Synechococcaceae</taxon>
        <taxon>Synechococcus</taxon>
    </lineage>
</organism>
<dbReference type="NCBIfam" id="TIGR02074">
    <property type="entry name" value="PBP_1a_fam"/>
    <property type="match status" value="1"/>
</dbReference>
<dbReference type="InterPro" id="IPR001264">
    <property type="entry name" value="Glyco_trans_51"/>
</dbReference>
<evidence type="ECO:0000256" key="6">
    <source>
        <dbReference type="ARBA" id="ARBA00022679"/>
    </source>
</evidence>
<dbReference type="SUPFAM" id="SSF56601">
    <property type="entry name" value="beta-lactamase/transpeptidase-like"/>
    <property type="match status" value="1"/>
</dbReference>
<keyword evidence="12 18" id="KW-0472">Membrane</keyword>
<feature type="domain" description="Glycosyl transferase family 51" evidence="20">
    <location>
        <begin position="115"/>
        <end position="288"/>
    </location>
</feature>
<comment type="catalytic activity">
    <reaction evidence="16">
        <text>[GlcNAc-(1-&gt;4)-Mur2Ac(oyl-L-Ala-gamma-D-Glu-L-Lys-D-Ala-D-Ala)](n)-di-trans,octa-cis-undecaprenyl diphosphate + beta-D-GlcNAc-(1-&gt;4)-Mur2Ac(oyl-L-Ala-gamma-D-Glu-L-Lys-D-Ala-D-Ala)-di-trans,octa-cis-undecaprenyl diphosphate = [GlcNAc-(1-&gt;4)-Mur2Ac(oyl-L-Ala-gamma-D-Glu-L-Lys-D-Ala-D-Ala)](n+1)-di-trans,octa-cis-undecaprenyl diphosphate + di-trans,octa-cis-undecaprenyl diphosphate + H(+)</text>
        <dbReference type="Rhea" id="RHEA:23708"/>
        <dbReference type="Rhea" id="RHEA-COMP:9602"/>
        <dbReference type="Rhea" id="RHEA-COMP:9603"/>
        <dbReference type="ChEBI" id="CHEBI:15378"/>
        <dbReference type="ChEBI" id="CHEBI:58405"/>
        <dbReference type="ChEBI" id="CHEBI:60033"/>
        <dbReference type="ChEBI" id="CHEBI:78435"/>
        <dbReference type="EC" id="2.4.99.28"/>
    </reaction>
</comment>
<dbReference type="Gene3D" id="1.10.3810.10">
    <property type="entry name" value="Biosynthetic peptidoglycan transglycosylase-like"/>
    <property type="match status" value="1"/>
</dbReference>
<evidence type="ECO:0000256" key="10">
    <source>
        <dbReference type="ARBA" id="ARBA00022984"/>
    </source>
</evidence>
<dbReference type="Pfam" id="PF00912">
    <property type="entry name" value="Transgly"/>
    <property type="match status" value="1"/>
</dbReference>
<evidence type="ECO:0000256" key="4">
    <source>
        <dbReference type="ARBA" id="ARBA00022670"/>
    </source>
</evidence>
<accession>A0AAQ3MCU5</accession>
<dbReference type="FunFam" id="1.10.3810.10:FF:000003">
    <property type="entry name" value="Penicillin-binding protein 1a"/>
    <property type="match status" value="1"/>
</dbReference>
<comment type="subcellular location">
    <subcellularLocation>
        <location evidence="1">Membrane</location>
    </subcellularLocation>
</comment>
<dbReference type="PANTHER" id="PTHR32282">
    <property type="entry name" value="BINDING PROTEIN TRANSPEPTIDASE, PUTATIVE-RELATED"/>
    <property type="match status" value="1"/>
</dbReference>
<dbReference type="Pfam" id="PF00905">
    <property type="entry name" value="Transpeptidase"/>
    <property type="match status" value="1"/>
</dbReference>
<dbReference type="GO" id="GO:0006508">
    <property type="term" value="P:proteolysis"/>
    <property type="evidence" value="ECO:0007669"/>
    <property type="project" value="UniProtKB-KW"/>
</dbReference>
<evidence type="ECO:0000256" key="11">
    <source>
        <dbReference type="ARBA" id="ARBA00022989"/>
    </source>
</evidence>
<evidence type="ECO:0000256" key="18">
    <source>
        <dbReference type="SAM" id="Phobius"/>
    </source>
</evidence>
<evidence type="ECO:0000256" key="13">
    <source>
        <dbReference type="ARBA" id="ARBA00023268"/>
    </source>
</evidence>
<evidence type="ECO:0000256" key="15">
    <source>
        <dbReference type="ARBA" id="ARBA00034000"/>
    </source>
</evidence>
<protein>
    <submittedName>
        <fullName evidence="21">Penicillin-binding protein 1A</fullName>
    </submittedName>
</protein>
<evidence type="ECO:0000256" key="7">
    <source>
        <dbReference type="ARBA" id="ARBA00022692"/>
    </source>
</evidence>
<feature type="domain" description="Penicillin-binding protein transpeptidase" evidence="19">
    <location>
        <begin position="373"/>
        <end position="628"/>
    </location>
</feature>
<dbReference type="EMBL" id="CP030139">
    <property type="protein sequence ID" value="WVS92504.1"/>
    <property type="molecule type" value="Genomic_DNA"/>
</dbReference>
<dbReference type="InterPro" id="IPR023346">
    <property type="entry name" value="Lysozyme-like_dom_sf"/>
</dbReference>
<feature type="compositionally biased region" description="Pro residues" evidence="17">
    <location>
        <begin position="749"/>
        <end position="789"/>
    </location>
</feature>
<keyword evidence="10" id="KW-0573">Peptidoglycan synthesis</keyword>
<dbReference type="GO" id="GO:0030288">
    <property type="term" value="C:outer membrane-bounded periplasmic space"/>
    <property type="evidence" value="ECO:0007669"/>
    <property type="project" value="TreeGrafter"/>
</dbReference>
<dbReference type="PANTHER" id="PTHR32282:SF31">
    <property type="entry name" value="PEPTIDOGLYCAN GLYCOSYLTRANSFERASE"/>
    <property type="match status" value="1"/>
</dbReference>
<evidence type="ECO:0000256" key="9">
    <source>
        <dbReference type="ARBA" id="ARBA00022960"/>
    </source>
</evidence>
<evidence type="ECO:0000256" key="2">
    <source>
        <dbReference type="ARBA" id="ARBA00004752"/>
    </source>
</evidence>
<evidence type="ECO:0000256" key="5">
    <source>
        <dbReference type="ARBA" id="ARBA00022676"/>
    </source>
</evidence>
<dbReference type="GO" id="GO:0008658">
    <property type="term" value="F:penicillin binding"/>
    <property type="evidence" value="ECO:0007669"/>
    <property type="project" value="InterPro"/>
</dbReference>
<keyword evidence="14" id="KW-0961">Cell wall biogenesis/degradation</keyword>
<feature type="region of interest" description="Disordered" evidence="17">
    <location>
        <begin position="31"/>
        <end position="58"/>
    </location>
</feature>
<evidence type="ECO:0000256" key="1">
    <source>
        <dbReference type="ARBA" id="ARBA00004370"/>
    </source>
</evidence>
<dbReference type="Gene3D" id="3.40.710.10">
    <property type="entry name" value="DD-peptidase/beta-lactamase superfamily"/>
    <property type="match status" value="1"/>
</dbReference>
<reference evidence="21 22" key="1">
    <citation type="journal article" date="2018" name="Sci. Rep.">
        <title>Genome Features and Biochemical Characteristics of a Robust, Fast Growing and Naturally Transformable Cyanobacterium Synechococcus elongatus PCC 11801 Isolated from India.</title>
        <authorList>
            <person name="Jaiswal D."/>
            <person name="Sengupta A."/>
            <person name="Sohoni S."/>
            <person name="Sengupta S."/>
            <person name="Phadnavis A.G."/>
            <person name="Pakrasi H.B."/>
            <person name="Wangikar P.P."/>
        </authorList>
    </citation>
    <scope>NUCLEOTIDE SEQUENCE [LARGE SCALE GENOMIC DNA]</scope>
    <source>
        <strain evidence="21 22">PCC 11801</strain>
    </source>
</reference>
<evidence type="ECO:0000256" key="3">
    <source>
        <dbReference type="ARBA" id="ARBA00022645"/>
    </source>
</evidence>
<evidence type="ECO:0000313" key="21">
    <source>
        <dbReference type="EMBL" id="WVS92504.1"/>
    </source>
</evidence>
<proteinExistence type="predicted"/>